<organism evidence="2">
    <name type="scientific">Myoviridae sp. ctgXa1</name>
    <dbReference type="NCBI Taxonomy" id="2827700"/>
    <lineage>
        <taxon>Viruses</taxon>
        <taxon>Duplodnaviria</taxon>
        <taxon>Heunggongvirae</taxon>
        <taxon>Uroviricota</taxon>
        <taxon>Caudoviricetes</taxon>
    </lineage>
</organism>
<proteinExistence type="predicted"/>
<feature type="domain" description="Gp28/Gp37-like" evidence="1">
    <location>
        <begin position="3"/>
        <end position="329"/>
    </location>
</feature>
<sequence length="340" mass="38121">MELYVFAESGEFLGVIDLFSSLRWRRRYWEPGEVELHLYATEENIALLQPGVILRRVDRKESARVMGIDIKGYELTVSARMLSIYFGMALVIGLKSYTGTPAEILCQLAEDARDSVPELVVDRADLPTGDAITIQLDFKNTLKAMTAVAKAYGLGYRLLYSTEQKFTFQVYEGADHSAEQTDNPVVYFTDEFQNFIDAEYSLDESDYCNVAYARGSDGTIVSIDRSKGGRKRVCYADASSVTPDGKTDSEYRDELKTQCGWALFDHIKTENFTGTATDVENFVYTEDWDLGDKVTTGDSTIGKTLTERVTEVEEIYENGGVTVYPVTGKTKSETLDLEDL</sequence>
<accession>A0A8S5T7L6</accession>
<name>A0A8S5T7L6_9CAUD</name>
<reference evidence="2" key="1">
    <citation type="journal article" date="2021" name="Proc. Natl. Acad. Sci. U.S.A.">
        <title>A Catalog of Tens of Thousands of Viruses from Human Metagenomes Reveals Hidden Associations with Chronic Diseases.</title>
        <authorList>
            <person name="Tisza M.J."/>
            <person name="Buck C.B."/>
        </authorList>
    </citation>
    <scope>NUCLEOTIDE SEQUENCE</scope>
    <source>
        <strain evidence="2">CtgXa1</strain>
    </source>
</reference>
<dbReference type="Pfam" id="PF14594">
    <property type="entry name" value="Sipho_Gp37"/>
    <property type="match status" value="1"/>
</dbReference>
<dbReference type="EMBL" id="BK032760">
    <property type="protein sequence ID" value="DAF58959.1"/>
    <property type="molecule type" value="Genomic_DNA"/>
</dbReference>
<evidence type="ECO:0000259" key="1">
    <source>
        <dbReference type="Pfam" id="PF14594"/>
    </source>
</evidence>
<protein>
    <recommendedName>
        <fullName evidence="1">Gp28/Gp37-like domain-containing protein</fullName>
    </recommendedName>
</protein>
<dbReference type="InterPro" id="IPR029432">
    <property type="entry name" value="Gp28/Gp37-like_dom"/>
</dbReference>
<evidence type="ECO:0000313" key="2">
    <source>
        <dbReference type="EMBL" id="DAF58959.1"/>
    </source>
</evidence>